<protein>
    <recommendedName>
        <fullName evidence="2">C2H2-type domain-containing protein</fullName>
    </recommendedName>
</protein>
<evidence type="ECO:0000259" key="2">
    <source>
        <dbReference type="SMART" id="SM00355"/>
    </source>
</evidence>
<dbReference type="InterPro" id="IPR013087">
    <property type="entry name" value="Znf_C2H2_type"/>
</dbReference>
<dbReference type="GeneID" id="18162674"/>
<dbReference type="HOGENOM" id="CLU_611125_0_0_1"/>
<dbReference type="OrthoDB" id="5208775at2759"/>
<gene>
    <name evidence="3" type="ORF">CCM_00639</name>
</gene>
<accession>G3J571</accession>
<evidence type="ECO:0000313" key="3">
    <source>
        <dbReference type="EMBL" id="EGX95985.1"/>
    </source>
</evidence>
<dbReference type="RefSeq" id="XP_006665862.1">
    <property type="nucleotide sequence ID" value="XM_006665799.1"/>
</dbReference>
<organism evidence="3 4">
    <name type="scientific">Cordyceps militaris (strain CM01)</name>
    <name type="common">Caterpillar fungus</name>
    <dbReference type="NCBI Taxonomy" id="983644"/>
    <lineage>
        <taxon>Eukaryota</taxon>
        <taxon>Fungi</taxon>
        <taxon>Dikarya</taxon>
        <taxon>Ascomycota</taxon>
        <taxon>Pezizomycotina</taxon>
        <taxon>Sordariomycetes</taxon>
        <taxon>Hypocreomycetidae</taxon>
        <taxon>Hypocreales</taxon>
        <taxon>Cordycipitaceae</taxon>
        <taxon>Cordyceps</taxon>
    </lineage>
</organism>
<name>G3J571_CORMM</name>
<dbReference type="AlphaFoldDB" id="G3J571"/>
<dbReference type="SMART" id="SM00355">
    <property type="entry name" value="ZnF_C2H2"/>
    <property type="match status" value="2"/>
</dbReference>
<reference evidence="3 4" key="1">
    <citation type="journal article" date="2011" name="Genome Biol.">
        <title>Genome sequence of the insect pathogenic fungus Cordyceps militaris, a valued traditional Chinese medicine.</title>
        <authorList>
            <person name="Zheng P."/>
            <person name="Xia Y."/>
            <person name="Xiao G."/>
            <person name="Xiong C."/>
            <person name="Hu X."/>
            <person name="Zhang S."/>
            <person name="Zheng H."/>
            <person name="Huang Y."/>
            <person name="Zhou Y."/>
            <person name="Wang S."/>
            <person name="Zhao G.P."/>
            <person name="Liu X."/>
            <person name="St Leger R.J."/>
            <person name="Wang C."/>
        </authorList>
    </citation>
    <scope>NUCLEOTIDE SEQUENCE [LARGE SCALE GENOMIC DNA]</scope>
    <source>
        <strain evidence="3 4">CM01</strain>
    </source>
</reference>
<dbReference type="Proteomes" id="UP000001610">
    <property type="component" value="Unassembled WGS sequence"/>
</dbReference>
<feature type="region of interest" description="Disordered" evidence="1">
    <location>
        <begin position="44"/>
        <end position="95"/>
    </location>
</feature>
<dbReference type="KEGG" id="cmt:CCM_00639"/>
<evidence type="ECO:0000313" key="4">
    <source>
        <dbReference type="Proteomes" id="UP000001610"/>
    </source>
</evidence>
<keyword evidence="4" id="KW-1185">Reference proteome</keyword>
<dbReference type="OMA" id="VCARKND"/>
<feature type="domain" description="C2H2-type" evidence="2">
    <location>
        <begin position="129"/>
        <end position="156"/>
    </location>
</feature>
<dbReference type="EMBL" id="JH126399">
    <property type="protein sequence ID" value="EGX95985.1"/>
    <property type="molecule type" value="Genomic_DNA"/>
</dbReference>
<dbReference type="VEuPathDB" id="FungiDB:CCM_00639"/>
<evidence type="ECO:0000256" key="1">
    <source>
        <dbReference type="SAM" id="MobiDB-lite"/>
    </source>
</evidence>
<proteinExistence type="predicted"/>
<dbReference type="InParanoid" id="G3J571"/>
<sequence>MTVIQEPTNTEDLKVLIENLLERLPEAQRSPFLHSQLSRFGIRDTSSEPTELAASASRTKRGKKPAHNSQRAAVGDSPSPRSTSGTEPARDKEGHQCGFCKEMNHVVVCARKNDLKRHMGDFHHVVTEFRCPVQGCKFQTESKKQFSQHIKTDGRHKQIVSNNEIHNHEVTICEPIIFACGFANCSVLLEAPPAGDNGKTFRDYIEHVIKHYDEDQCAEWSYETRIQSLLRQSRMQGVAQHVDMRALVWDWKHSTELRRELITGNIMSKEETLQRAFSLGSGNYHMNNSQLQPMLTMRGRAAARGQDIGRRRQRLRKNQANASISSQYDFDPSYQTHVQLPESLVSSELVMRRSADPSLSPATYSGSVHNTPPTPLGDAMSQVYARGSQEVFMGAEAIHVDPRMHPGMPPQQGYAVQRELPSGFLMSNGFTMDSEQHFLQQGLNHQKF</sequence>
<dbReference type="eggNOG" id="ENOG502SV4E">
    <property type="taxonomic scope" value="Eukaryota"/>
</dbReference>
<feature type="domain" description="C2H2-type" evidence="2">
    <location>
        <begin position="95"/>
        <end position="123"/>
    </location>
</feature>